<dbReference type="Proteomes" id="UP001055111">
    <property type="component" value="Unassembled WGS sequence"/>
</dbReference>
<evidence type="ECO:0000313" key="2">
    <source>
        <dbReference type="EMBL" id="GJH30191.1"/>
    </source>
</evidence>
<gene>
    <name evidence="2" type="ORF">CBA19CS42_36765</name>
</gene>
<proteinExistence type="predicted"/>
<dbReference type="AlphaFoldDB" id="A0AA37INN4"/>
<comment type="caution">
    <text evidence="2">The sequence shown here is derived from an EMBL/GenBank/DDBJ whole genome shotgun (WGS) entry which is preliminary data.</text>
</comment>
<reference evidence="2" key="1">
    <citation type="submission" date="2022-09" db="EMBL/GenBank/DDBJ databases">
        <title>Isolation and characterization of 3-chlorobenzoate degrading bacteria from soils in Shizuoka.</title>
        <authorList>
            <person name="Ifat A."/>
            <person name="Ogawa N."/>
            <person name="Kimbara K."/>
            <person name="Moriuchi R."/>
            <person name="Dohra H."/>
            <person name="Shintani M."/>
        </authorList>
    </citation>
    <scope>NUCLEOTIDE SEQUENCE</scope>
    <source>
        <strain evidence="2">19CS4-2</strain>
    </source>
</reference>
<feature type="domain" description="DUF3616" evidence="1">
    <location>
        <begin position="30"/>
        <end position="350"/>
    </location>
</feature>
<dbReference type="EMBL" id="BPUS01000032">
    <property type="protein sequence ID" value="GJH30191.1"/>
    <property type="molecule type" value="Genomic_DNA"/>
</dbReference>
<dbReference type="RefSeq" id="WP_238217881.1">
    <property type="nucleotide sequence ID" value="NZ_BPUS01000032.1"/>
</dbReference>
<accession>A0AA37INN4</accession>
<dbReference type="Pfam" id="PF12275">
    <property type="entry name" value="DUF3616"/>
    <property type="match status" value="1"/>
</dbReference>
<name>A0AA37INN4_9BURK</name>
<organism evidence="2 3">
    <name type="scientific">Caballeronia novacaledonica</name>
    <dbReference type="NCBI Taxonomy" id="1544861"/>
    <lineage>
        <taxon>Bacteria</taxon>
        <taxon>Pseudomonadati</taxon>
        <taxon>Pseudomonadota</taxon>
        <taxon>Betaproteobacteria</taxon>
        <taxon>Burkholderiales</taxon>
        <taxon>Burkholderiaceae</taxon>
        <taxon>Caballeronia</taxon>
    </lineage>
</organism>
<evidence type="ECO:0000313" key="3">
    <source>
        <dbReference type="Proteomes" id="UP001055111"/>
    </source>
</evidence>
<sequence>MPHSFDNATAASTIRLQLSDASVKKLSTSLSAIEQVDDALWLAGDESRSLVRLMPRGDADYVDQKGFELGEHFPPLMHKLKQEMDLEALSWDVESFRLWFVGSHSLRRKDWEAIDEAPADAALRALGKLDRQENRYVLGSVKLGPEAGPHTEPVAESWSAVKFDQNSSTLYTLLEGNPALKPFMAIPSKENGFDIEGLAVGQNRLFLGLRGPVIRGLASVLQFDIERDKDVVLKSSDGRQPYRHFLLDLAGLGIRDLCVQGGDLLVLAGPTMKLDGPIRVYRWTNALKSIADGVVDGASVKFLFGIATQEGRDHAEGIALFKRAGREQLIVVYDSPSDERLNGGTHYTADLFDLP</sequence>
<protein>
    <submittedName>
        <fullName evidence="2">DUF3616 domain-containing protein</fullName>
    </submittedName>
</protein>
<evidence type="ECO:0000259" key="1">
    <source>
        <dbReference type="Pfam" id="PF12275"/>
    </source>
</evidence>
<dbReference type="InterPro" id="IPR022060">
    <property type="entry name" value="DUF3616"/>
</dbReference>